<dbReference type="Pfam" id="PF12770">
    <property type="entry name" value="CHAT"/>
    <property type="match status" value="1"/>
</dbReference>
<dbReference type="SUPFAM" id="SSF48452">
    <property type="entry name" value="TPR-like"/>
    <property type="match status" value="2"/>
</dbReference>
<accession>A0A951QUA7</accession>
<evidence type="ECO:0000313" key="3">
    <source>
        <dbReference type="EMBL" id="MBW4671093.1"/>
    </source>
</evidence>
<keyword evidence="1" id="KW-0812">Transmembrane</keyword>
<dbReference type="Gene3D" id="1.25.40.10">
    <property type="entry name" value="Tetratricopeptide repeat domain"/>
    <property type="match status" value="2"/>
</dbReference>
<evidence type="ECO:0000313" key="4">
    <source>
        <dbReference type="Proteomes" id="UP000729701"/>
    </source>
</evidence>
<gene>
    <name evidence="3" type="ORF">KME60_27635</name>
</gene>
<dbReference type="AlphaFoldDB" id="A0A951QUA7"/>
<protein>
    <submittedName>
        <fullName evidence="3">CHAT domain-containing protein</fullName>
    </submittedName>
</protein>
<evidence type="ECO:0000259" key="2">
    <source>
        <dbReference type="Pfam" id="PF12770"/>
    </source>
</evidence>
<dbReference type="EMBL" id="JAHHGZ010000039">
    <property type="protein sequence ID" value="MBW4671093.1"/>
    <property type="molecule type" value="Genomic_DNA"/>
</dbReference>
<reference evidence="3" key="1">
    <citation type="submission" date="2021-05" db="EMBL/GenBank/DDBJ databases">
        <authorList>
            <person name="Pietrasiak N."/>
            <person name="Ward R."/>
            <person name="Stajich J.E."/>
            <person name="Kurbessoian T."/>
        </authorList>
    </citation>
    <scope>NUCLEOTIDE SEQUENCE</scope>
    <source>
        <strain evidence="3">GSE-NOS-MK-12-04C</strain>
    </source>
</reference>
<keyword evidence="1" id="KW-0472">Membrane</keyword>
<dbReference type="PANTHER" id="PTHR10098:SF112">
    <property type="entry name" value="SLR0380 PROTEIN"/>
    <property type="match status" value="1"/>
</dbReference>
<feature type="transmembrane region" description="Helical" evidence="1">
    <location>
        <begin position="21"/>
        <end position="42"/>
    </location>
</feature>
<comment type="caution">
    <text evidence="3">The sequence shown here is derived from an EMBL/GenBank/DDBJ whole genome shotgun (WGS) entry which is preliminary data.</text>
</comment>
<dbReference type="InterPro" id="IPR024983">
    <property type="entry name" value="CHAT_dom"/>
</dbReference>
<reference evidence="3" key="2">
    <citation type="journal article" date="2022" name="Microbiol. Resour. Announc.">
        <title>Metagenome Sequencing to Explore Phylogenomics of Terrestrial Cyanobacteria.</title>
        <authorList>
            <person name="Ward R.D."/>
            <person name="Stajich J.E."/>
            <person name="Johansen J.R."/>
            <person name="Huntemann M."/>
            <person name="Clum A."/>
            <person name="Foster B."/>
            <person name="Foster B."/>
            <person name="Roux S."/>
            <person name="Palaniappan K."/>
            <person name="Varghese N."/>
            <person name="Mukherjee S."/>
            <person name="Reddy T.B.K."/>
            <person name="Daum C."/>
            <person name="Copeland A."/>
            <person name="Chen I.A."/>
            <person name="Ivanova N.N."/>
            <person name="Kyrpides N.C."/>
            <person name="Shapiro N."/>
            <person name="Eloe-Fadrosh E.A."/>
            <person name="Pietrasiak N."/>
        </authorList>
    </citation>
    <scope>NUCLEOTIDE SEQUENCE</scope>
    <source>
        <strain evidence="3">GSE-NOS-MK-12-04C</strain>
    </source>
</reference>
<dbReference type="InterPro" id="IPR011990">
    <property type="entry name" value="TPR-like_helical_dom_sf"/>
</dbReference>
<name>A0A951QUA7_9CYAN</name>
<dbReference type="InterPro" id="IPR019734">
    <property type="entry name" value="TPR_rpt"/>
</dbReference>
<proteinExistence type="predicted"/>
<keyword evidence="1" id="KW-1133">Transmembrane helix</keyword>
<organism evidence="3 4">
    <name type="scientific">Cyanomargarita calcarea GSE-NOS-MK-12-04C</name>
    <dbReference type="NCBI Taxonomy" id="2839659"/>
    <lineage>
        <taxon>Bacteria</taxon>
        <taxon>Bacillati</taxon>
        <taxon>Cyanobacteriota</taxon>
        <taxon>Cyanophyceae</taxon>
        <taxon>Nostocales</taxon>
        <taxon>Cyanomargaritaceae</taxon>
        <taxon>Cyanomargarita</taxon>
    </lineage>
</organism>
<dbReference type="Proteomes" id="UP000729701">
    <property type="component" value="Unassembled WGS sequence"/>
</dbReference>
<evidence type="ECO:0000256" key="1">
    <source>
        <dbReference type="SAM" id="Phobius"/>
    </source>
</evidence>
<dbReference type="SMART" id="SM00028">
    <property type="entry name" value="TPR"/>
    <property type="match status" value="2"/>
</dbReference>
<dbReference type="PANTHER" id="PTHR10098">
    <property type="entry name" value="RAPSYN-RELATED"/>
    <property type="match status" value="1"/>
</dbReference>
<feature type="domain" description="CHAT" evidence="2">
    <location>
        <begin position="673"/>
        <end position="964"/>
    </location>
</feature>
<sequence>MEPLLKRYFPKLYPYIPVQKVNHRIIYLFIVAFISLISVFGIHKLLVERAIGSEPAAQLICTKTPNVSPEQLSTQGRERYENGRFDEAIDCWQKAIAGYRKLDNETETVNNQINLAQAEQALGFFPRACSTLLQIYREENGEENCKILLQDEEKRNEFRKKLAERANSPSKIAGLRSFGNVLRGLGELNLSNEVLSLSRDKSQAQEKAAIWLDLGNTQRALSNKEQDLYYRSQDQQNLICAIIDAYAATEAYKIAEGEIDSTSPSPFNNIKLQSQLNQLSLVLDLQDWRNNRLKEQTKGKQDVLDQLFKQSSLFLLNKEKYCWEELKIPQSSYKSTNLRDIEAKNSVETLESKQPIYIFTTKIRTWLLDNQLSDKNPLIQLPQIDKIQQQIEKLPVTHAALFTRLNFAKNLIRIKIVPTTTIKQFLETSIKQAKDIHDSKIESYGYGYLGELYEKRGELELAKEYTKKALLIAQSLELASETQYLWEWQLGRIYFKIPAITQAQTKGMQQESLNNLNAAREIYQSAYRTLQSMRRELVAGNPDALFSFQNDIDTIYRNYVNLLLWDNNPSQKYLFKAREVIASLQAVELENFLRVACPEYNVEKIDQIVDKESPNAAFLYPIRLENKIEVIVKLPNQGELKRYSKTIPNNFDEQIRQFQRDLEEEYTFEDVTKEGKKVYDWLLKEAVAFIKNDKRIDTLVFALDTNLRNIPLAALVVDDTKNPPTYLIDNYAIALAPRLEIPTPRIIQDKKLSVLAAGLTKPDAEKYQQFPKYLQNFGKLRFATKEINAIEEIGGSKISLSKLVPDFNTKDFQEKVNNSTFQILHLATHGEFSSSPEKTFILASDKPIVVNELGNIFRRQAQNQPEPVELIVLSACETAAGDQRATLGISGVGVRAGARSAIASLWALDDEISVEFTRKLYEQLLVPEQTKAQALRKAQRELRDSPGKGYEHPRYWAPYILLGNWL</sequence>